<name>A0A0A9HTJ9_ARUDO</name>
<reference evidence="1" key="2">
    <citation type="journal article" date="2015" name="Data Brief">
        <title>Shoot transcriptome of the giant reed, Arundo donax.</title>
        <authorList>
            <person name="Barrero R.A."/>
            <person name="Guerrero F.D."/>
            <person name="Moolhuijzen P."/>
            <person name="Goolsby J.A."/>
            <person name="Tidwell J."/>
            <person name="Bellgard S.E."/>
            <person name="Bellgard M.I."/>
        </authorList>
    </citation>
    <scope>NUCLEOTIDE SEQUENCE</scope>
    <source>
        <tissue evidence="1">Shoot tissue taken approximately 20 cm above the soil surface</tissue>
    </source>
</reference>
<reference evidence="1" key="1">
    <citation type="submission" date="2014-09" db="EMBL/GenBank/DDBJ databases">
        <authorList>
            <person name="Magalhaes I.L.F."/>
            <person name="Oliveira U."/>
            <person name="Santos F.R."/>
            <person name="Vidigal T.H.D.A."/>
            <person name="Brescovit A.D."/>
            <person name="Santos A.J."/>
        </authorList>
    </citation>
    <scope>NUCLEOTIDE SEQUENCE</scope>
    <source>
        <tissue evidence="1">Shoot tissue taken approximately 20 cm above the soil surface</tissue>
    </source>
</reference>
<organism evidence="1">
    <name type="scientific">Arundo donax</name>
    <name type="common">Giant reed</name>
    <name type="synonym">Donax arundinaceus</name>
    <dbReference type="NCBI Taxonomy" id="35708"/>
    <lineage>
        <taxon>Eukaryota</taxon>
        <taxon>Viridiplantae</taxon>
        <taxon>Streptophyta</taxon>
        <taxon>Embryophyta</taxon>
        <taxon>Tracheophyta</taxon>
        <taxon>Spermatophyta</taxon>
        <taxon>Magnoliopsida</taxon>
        <taxon>Liliopsida</taxon>
        <taxon>Poales</taxon>
        <taxon>Poaceae</taxon>
        <taxon>PACMAD clade</taxon>
        <taxon>Arundinoideae</taxon>
        <taxon>Arundineae</taxon>
        <taxon>Arundo</taxon>
    </lineage>
</organism>
<dbReference type="EMBL" id="GBRH01159690">
    <property type="protein sequence ID" value="JAE38206.1"/>
    <property type="molecule type" value="Transcribed_RNA"/>
</dbReference>
<evidence type="ECO:0000313" key="1">
    <source>
        <dbReference type="EMBL" id="JAE38206.1"/>
    </source>
</evidence>
<sequence length="47" mass="5477">MLVGKFCSPSNTCRYYGVAAMSVWYLYKCGQQDQPMIHPSIRMWSNQ</sequence>
<accession>A0A0A9HTJ9</accession>
<protein>
    <submittedName>
        <fullName evidence="1">Uncharacterized protein</fullName>
    </submittedName>
</protein>
<proteinExistence type="predicted"/>
<dbReference type="AlphaFoldDB" id="A0A0A9HTJ9"/>